<reference evidence="9 10" key="1">
    <citation type="submission" date="2014-06" db="EMBL/GenBank/DDBJ databases">
        <title>Whole Genome Sequences of Three Symbiotic Endozoicomonas Bacteria.</title>
        <authorList>
            <person name="Neave M.J."/>
            <person name="Apprill A."/>
            <person name="Voolstra C.R."/>
        </authorList>
    </citation>
    <scope>NUCLEOTIDE SEQUENCE [LARGE SCALE GENOMIC DNA]</scope>
    <source>
        <strain evidence="9 10">DSM 22380</strain>
    </source>
</reference>
<dbReference type="UniPathway" id="UPA00578">
    <property type="reaction ID" value="UER00638"/>
</dbReference>
<evidence type="ECO:0000313" key="10">
    <source>
        <dbReference type="Proteomes" id="UP000027997"/>
    </source>
</evidence>
<organism evidence="9 10">
    <name type="scientific">Endozoicomonas elysicola</name>
    <dbReference type="NCBI Taxonomy" id="305900"/>
    <lineage>
        <taxon>Bacteria</taxon>
        <taxon>Pseudomonadati</taxon>
        <taxon>Pseudomonadota</taxon>
        <taxon>Gammaproteobacteria</taxon>
        <taxon>Oceanospirillales</taxon>
        <taxon>Endozoicomonadaceae</taxon>
        <taxon>Endozoicomonas</taxon>
    </lineage>
</organism>
<dbReference type="InterPro" id="IPR017459">
    <property type="entry name" value="Glycosyl_Trfase_fam3_N_dom"/>
</dbReference>
<dbReference type="FunFam" id="3.90.1170.30:FF:000001">
    <property type="entry name" value="Thymidine phosphorylase"/>
    <property type="match status" value="1"/>
</dbReference>
<dbReference type="PANTHER" id="PTHR10515:SF0">
    <property type="entry name" value="THYMIDINE PHOSPHORYLASE"/>
    <property type="match status" value="1"/>
</dbReference>
<dbReference type="SUPFAM" id="SSF47648">
    <property type="entry name" value="Nucleoside phosphorylase/phosphoribosyltransferase N-terminal domain"/>
    <property type="match status" value="1"/>
</dbReference>
<dbReference type="InterPro" id="IPR000053">
    <property type="entry name" value="Thymidine/pyrmidine_PPase"/>
</dbReference>
<evidence type="ECO:0000256" key="1">
    <source>
        <dbReference type="ARBA" id="ARBA00006915"/>
    </source>
</evidence>
<dbReference type="Proteomes" id="UP000027997">
    <property type="component" value="Unassembled WGS sequence"/>
</dbReference>
<dbReference type="InterPro" id="IPR013102">
    <property type="entry name" value="PYNP_C"/>
</dbReference>
<comment type="pathway">
    <text evidence="7">Pyrimidine metabolism; dTMP biosynthesis via salvage pathway; dTMP from thymine: step 1/2.</text>
</comment>
<dbReference type="GO" id="GO:0009032">
    <property type="term" value="F:thymidine phosphorylase activity"/>
    <property type="evidence" value="ECO:0007669"/>
    <property type="project" value="UniProtKB-UniRule"/>
</dbReference>
<protein>
    <recommendedName>
        <fullName evidence="3 7">Thymidine phosphorylase</fullName>
        <ecNumber evidence="3 7">2.4.2.4</ecNumber>
    </recommendedName>
    <alternativeName>
        <fullName evidence="7">TdRPase</fullName>
    </alternativeName>
</protein>
<name>A0A081K5V1_9GAMM</name>
<dbReference type="InterPro" id="IPR000312">
    <property type="entry name" value="Glycosyl_Trfase_fam3"/>
</dbReference>
<comment type="caution">
    <text evidence="9">The sequence shown here is derived from an EMBL/GenBank/DDBJ whole genome shotgun (WGS) entry which is preliminary data.</text>
</comment>
<dbReference type="PROSITE" id="PS00647">
    <property type="entry name" value="THYMID_PHOSPHORYLASE"/>
    <property type="match status" value="1"/>
</dbReference>
<dbReference type="GO" id="GO:0046104">
    <property type="term" value="P:thymidine metabolic process"/>
    <property type="evidence" value="ECO:0007669"/>
    <property type="project" value="UniProtKB-UniRule"/>
</dbReference>
<dbReference type="SUPFAM" id="SSF54680">
    <property type="entry name" value="Pyrimidine nucleoside phosphorylase C-terminal domain"/>
    <property type="match status" value="1"/>
</dbReference>
<dbReference type="EMBL" id="JOJP01000001">
    <property type="protein sequence ID" value="KEI69527.1"/>
    <property type="molecule type" value="Genomic_DNA"/>
</dbReference>
<dbReference type="PIRSF" id="PIRSF000478">
    <property type="entry name" value="TP_PyNP"/>
    <property type="match status" value="1"/>
</dbReference>
<comment type="subunit">
    <text evidence="2 7">Homodimer.</text>
</comment>
<dbReference type="InterPro" id="IPR017872">
    <property type="entry name" value="Pyrmidine_PPase_CS"/>
</dbReference>
<evidence type="ECO:0000313" key="9">
    <source>
        <dbReference type="EMBL" id="KEI69527.1"/>
    </source>
</evidence>
<dbReference type="GO" id="GO:0006206">
    <property type="term" value="P:pyrimidine nucleobase metabolic process"/>
    <property type="evidence" value="ECO:0007669"/>
    <property type="project" value="InterPro"/>
</dbReference>
<dbReference type="AlphaFoldDB" id="A0A081K5V1"/>
<dbReference type="InterPro" id="IPR036566">
    <property type="entry name" value="PYNP-like_C_sf"/>
</dbReference>
<dbReference type="PANTHER" id="PTHR10515">
    <property type="entry name" value="THYMIDINE PHOSPHORYLASE"/>
    <property type="match status" value="1"/>
</dbReference>
<evidence type="ECO:0000256" key="2">
    <source>
        <dbReference type="ARBA" id="ARBA00011738"/>
    </source>
</evidence>
<accession>A0A081K5V1</accession>
<gene>
    <name evidence="7" type="primary">deoA</name>
    <name evidence="9" type="ORF">GV64_01130</name>
</gene>
<dbReference type="EC" id="2.4.2.4" evidence="3 7"/>
<dbReference type="SMART" id="SM00941">
    <property type="entry name" value="PYNP_C"/>
    <property type="match status" value="1"/>
</dbReference>
<dbReference type="HAMAP" id="MF_01628">
    <property type="entry name" value="Thymid_phosp"/>
    <property type="match status" value="1"/>
</dbReference>
<evidence type="ECO:0000256" key="5">
    <source>
        <dbReference type="ARBA" id="ARBA00022679"/>
    </source>
</evidence>
<sequence length="439" mass="46674">MFLPQVVIRRKREGEVLSEQEIRDFIAGVTDDSVSEGQIGAFAMAVYFQGMNIEERIALTCAMRDSGEVMDWSSDNLSGPILDKHSTGGVGDVVSLMLGPMIAACGGFVPMISGRGLGHTGGTLDKLDSIPGYTTSASEPLFRKVVKETGVAIVGQTGELAPADKRIYGVRDVTATVESIAMITASILSKKLAEGLDALVMDVKVGSGAFMPTFDQSVELAQSIVQVANGAGVKTTALLTDMNQCLASSAGNALEVREAVQFLTGEYRNERLLEITMAQSAELLVSGGLSANIEQAREKLQLVLDNGQAAEIFSRMVHGLGGPADFTERYEHYLPGASIIKPVYMEGDGFLSAMNTREVGMAVVQLGGGRKVASDTIDYGVGFTEICRLGDRIDSSQPIAMLHASSEASWNQAADMLRGALTLSEQAPQPNSMVYKKLS</sequence>
<keyword evidence="5 7" id="KW-0808">Transferase</keyword>
<proteinExistence type="inferred from homology"/>
<comment type="similarity">
    <text evidence="1 7">Belongs to the thymidine/pyrimidine-nucleoside phosphorylase family.</text>
</comment>
<dbReference type="STRING" id="305900.GV64_01130"/>
<dbReference type="GO" id="GO:0004645">
    <property type="term" value="F:1,4-alpha-oligoglucan phosphorylase activity"/>
    <property type="evidence" value="ECO:0007669"/>
    <property type="project" value="InterPro"/>
</dbReference>
<feature type="domain" description="Pyrimidine nucleoside phosphorylase C-terminal" evidence="8">
    <location>
        <begin position="350"/>
        <end position="424"/>
    </location>
</feature>
<dbReference type="Gene3D" id="1.20.970.10">
    <property type="entry name" value="Transferase, Pyrimidine Nucleoside Phosphorylase, Chain C"/>
    <property type="match status" value="1"/>
</dbReference>
<dbReference type="InterPro" id="IPR036320">
    <property type="entry name" value="Glycosyl_Trfase_fam3_N_dom_sf"/>
</dbReference>
<evidence type="ECO:0000256" key="7">
    <source>
        <dbReference type="HAMAP-Rule" id="MF_01628"/>
    </source>
</evidence>
<dbReference type="Pfam" id="PF07831">
    <property type="entry name" value="PYNP_C"/>
    <property type="match status" value="1"/>
</dbReference>
<evidence type="ECO:0000256" key="3">
    <source>
        <dbReference type="ARBA" id="ARBA00011892"/>
    </source>
</evidence>
<evidence type="ECO:0000259" key="8">
    <source>
        <dbReference type="SMART" id="SM00941"/>
    </source>
</evidence>
<dbReference type="InterPro" id="IPR013465">
    <property type="entry name" value="Thymidine_Pase"/>
</dbReference>
<evidence type="ECO:0000256" key="6">
    <source>
        <dbReference type="ARBA" id="ARBA00048550"/>
    </source>
</evidence>
<dbReference type="NCBIfam" id="TIGR02644">
    <property type="entry name" value="Y_phosphoryl"/>
    <property type="match status" value="1"/>
</dbReference>
<dbReference type="Gene3D" id="3.90.1170.30">
    <property type="entry name" value="Pyrimidine nucleoside phosphorylase-like, C-terminal domain"/>
    <property type="match status" value="1"/>
</dbReference>
<dbReference type="Pfam" id="PF00591">
    <property type="entry name" value="Glycos_transf_3"/>
    <property type="match status" value="1"/>
</dbReference>
<dbReference type="InterPro" id="IPR035902">
    <property type="entry name" value="Nuc_phospho_transferase"/>
</dbReference>
<dbReference type="FunFam" id="3.40.1030.10:FF:000001">
    <property type="entry name" value="Thymidine phosphorylase"/>
    <property type="match status" value="1"/>
</dbReference>
<dbReference type="Pfam" id="PF02885">
    <property type="entry name" value="Glycos_trans_3N"/>
    <property type="match status" value="1"/>
</dbReference>
<dbReference type="NCBIfam" id="NF004490">
    <property type="entry name" value="PRK05820.1"/>
    <property type="match status" value="1"/>
</dbReference>
<evidence type="ECO:0000256" key="4">
    <source>
        <dbReference type="ARBA" id="ARBA00022676"/>
    </source>
</evidence>
<dbReference type="GO" id="GO:0005829">
    <property type="term" value="C:cytosol"/>
    <property type="evidence" value="ECO:0007669"/>
    <property type="project" value="TreeGrafter"/>
</dbReference>
<dbReference type="eggNOG" id="COG0213">
    <property type="taxonomic scope" value="Bacteria"/>
</dbReference>
<comment type="function">
    <text evidence="7">The enzymes which catalyze the reversible phosphorolysis of pyrimidine nucleosides are involved in the degradation of these compounds and in their utilization as carbon and energy sources, or in the rescue of pyrimidine bases for nucleotide synthesis.</text>
</comment>
<keyword evidence="4 7" id="KW-0328">Glycosyltransferase</keyword>
<dbReference type="Gene3D" id="3.40.1030.10">
    <property type="entry name" value="Nucleoside phosphorylase/phosphoribosyltransferase catalytic domain"/>
    <property type="match status" value="1"/>
</dbReference>
<dbReference type="RefSeq" id="WP_034843890.1">
    <property type="nucleotide sequence ID" value="NZ_JOJP01000001.1"/>
</dbReference>
<dbReference type="SUPFAM" id="SSF52418">
    <property type="entry name" value="Nucleoside phosphorylase/phosphoribosyltransferase catalytic domain"/>
    <property type="match status" value="1"/>
</dbReference>
<dbReference type="InterPro" id="IPR018090">
    <property type="entry name" value="Pyrmidine_PPas_bac/euk"/>
</dbReference>
<keyword evidence="10" id="KW-1185">Reference proteome</keyword>
<dbReference type="NCBIfam" id="TIGR02643">
    <property type="entry name" value="T_phosphoryl"/>
    <property type="match status" value="1"/>
</dbReference>
<comment type="catalytic activity">
    <reaction evidence="6 7">
        <text>thymidine + phosphate = 2-deoxy-alpha-D-ribose 1-phosphate + thymine</text>
        <dbReference type="Rhea" id="RHEA:16037"/>
        <dbReference type="ChEBI" id="CHEBI:17748"/>
        <dbReference type="ChEBI" id="CHEBI:17821"/>
        <dbReference type="ChEBI" id="CHEBI:43474"/>
        <dbReference type="ChEBI" id="CHEBI:57259"/>
        <dbReference type="EC" id="2.4.2.4"/>
    </reaction>
</comment>